<evidence type="ECO:0000256" key="2">
    <source>
        <dbReference type="HAMAP-Rule" id="MF_01678"/>
    </source>
</evidence>
<dbReference type="Gene3D" id="1.20.120.420">
    <property type="entry name" value="translation initiation factor eif-2b, domain 1"/>
    <property type="match status" value="1"/>
</dbReference>
<dbReference type="PATRIC" id="fig|1203610.3.peg.925"/>
<dbReference type="GO" id="GO:0019509">
    <property type="term" value="P:L-methionine salvage from methylthioadenosine"/>
    <property type="evidence" value="ECO:0007669"/>
    <property type="project" value="UniProtKB-UniRule"/>
</dbReference>
<dbReference type="FunFam" id="3.40.50.10470:FF:000006">
    <property type="entry name" value="Methylthioribose-1-phosphate isomerase"/>
    <property type="match status" value="1"/>
</dbReference>
<dbReference type="FunFam" id="1.20.120.420:FF:000003">
    <property type="entry name" value="Methylthioribose-1-phosphate isomerase"/>
    <property type="match status" value="1"/>
</dbReference>
<dbReference type="EMBL" id="AQHW01000005">
    <property type="protein sequence ID" value="KKB59354.1"/>
    <property type="molecule type" value="Genomic_DNA"/>
</dbReference>
<dbReference type="GO" id="GO:0046523">
    <property type="term" value="F:S-methyl-5-thioribose-1-phosphate isomerase activity"/>
    <property type="evidence" value="ECO:0007669"/>
    <property type="project" value="UniProtKB-UniRule"/>
</dbReference>
<dbReference type="UniPathway" id="UPA00904">
    <property type="reaction ID" value="UER00874"/>
</dbReference>
<dbReference type="InterPro" id="IPR005251">
    <property type="entry name" value="IF-M1Pi"/>
</dbReference>
<dbReference type="NCBIfam" id="TIGR00524">
    <property type="entry name" value="eIF-2B_rel"/>
    <property type="match status" value="1"/>
</dbReference>
<feature type="site" description="Transition state stabilizer" evidence="2">
    <location>
        <position position="183"/>
    </location>
</feature>
<dbReference type="HAMAP" id="MF_01678">
    <property type="entry name" value="Salvage_MtnA"/>
    <property type="match status" value="1"/>
</dbReference>
<comment type="pathway">
    <text evidence="2">Amino-acid biosynthesis; L-methionine biosynthesis via salvage pathway; L-methionine from S-methyl-5-thio-alpha-D-ribose 1-phosphate: step 1/6.</text>
</comment>
<gene>
    <name evidence="2" type="primary">mtnA</name>
    <name evidence="3" type="ORF">HMPREF1536_00902</name>
</gene>
<evidence type="ECO:0000313" key="3">
    <source>
        <dbReference type="EMBL" id="KKB59354.1"/>
    </source>
</evidence>
<proteinExistence type="inferred from homology"/>
<sequence>MLYRIFPIFVGMSEYKERMSKSNITDLKTVRLSEDADSVVLLDQTQLPEKEVYLSLSNAEDIWDAIYKLKVRGAPAIGVAAAYGIYVCSKQIGAAGFDDFYQEFKRIKDYLASSRPTAVNLVAALNRMEKVVLDNRQEDIPALVRLLHDESVAIREEDAAACRRIGENCLALLKPGMGLLTHCNAGHLAVSEYGTALAPVYLGQERGYNFRVFADETRPLLQGARLTAYELQRSGVDVTLICDNMASSVMQKGWVQAVIVGCDRVAMNGDVANKIGTSGVAILARHYGIPFYVLGPTSTIDKQCPDGKSIVIEERAPEEVSEMWYAHRMAPRDVKIFNPAFDVTPHELITAIITEKGVAYPPFTDSLSD</sequence>
<evidence type="ECO:0000313" key="4">
    <source>
        <dbReference type="Proteomes" id="UP000033035"/>
    </source>
</evidence>
<dbReference type="PANTHER" id="PTHR43475">
    <property type="entry name" value="METHYLTHIORIBOSE-1-PHOSPHATE ISOMERASE"/>
    <property type="match status" value="1"/>
</dbReference>
<dbReference type="PANTHER" id="PTHR43475:SF1">
    <property type="entry name" value="METHYLTHIORIBOSE-1-PHOSPHATE ISOMERASE"/>
    <property type="match status" value="1"/>
</dbReference>
<dbReference type="Proteomes" id="UP000033035">
    <property type="component" value="Unassembled WGS sequence"/>
</dbReference>
<dbReference type="NCBIfam" id="TIGR00512">
    <property type="entry name" value="salvage_mtnA"/>
    <property type="match status" value="1"/>
</dbReference>
<name>A0A0F5JNQ9_9BACT</name>
<dbReference type="Pfam" id="PF01008">
    <property type="entry name" value="IF-2B"/>
    <property type="match status" value="1"/>
</dbReference>
<keyword evidence="4" id="KW-1185">Reference proteome</keyword>
<accession>A0A0F5JNQ9</accession>
<reference evidence="3 4" key="1">
    <citation type="submission" date="2013-04" db="EMBL/GenBank/DDBJ databases">
        <title>The Genome Sequence of Parabacteroides gordonii DSM 23371.</title>
        <authorList>
            <consortium name="The Broad Institute Genomics Platform"/>
            <person name="Earl A."/>
            <person name="Ward D."/>
            <person name="Feldgarden M."/>
            <person name="Gevers D."/>
            <person name="Martens E."/>
            <person name="Sakamoto M."/>
            <person name="Benno Y."/>
            <person name="Suzuki N."/>
            <person name="Matsunaga N."/>
            <person name="Koshihara K."/>
            <person name="Seki M."/>
            <person name="Komiya H."/>
            <person name="Walker B."/>
            <person name="Young S."/>
            <person name="Zeng Q."/>
            <person name="Gargeya S."/>
            <person name="Fitzgerald M."/>
            <person name="Haas B."/>
            <person name="Abouelleil A."/>
            <person name="Allen A.W."/>
            <person name="Alvarado L."/>
            <person name="Arachchi H.M."/>
            <person name="Berlin A.M."/>
            <person name="Chapman S.B."/>
            <person name="Gainer-Dewar J."/>
            <person name="Goldberg J."/>
            <person name="Griggs A."/>
            <person name="Gujja S."/>
            <person name="Hansen M."/>
            <person name="Howarth C."/>
            <person name="Imamovic A."/>
            <person name="Ireland A."/>
            <person name="Larimer J."/>
            <person name="McCowan C."/>
            <person name="Murphy C."/>
            <person name="Pearson M."/>
            <person name="Poon T.W."/>
            <person name="Priest M."/>
            <person name="Roberts A."/>
            <person name="Saif S."/>
            <person name="Shea T."/>
            <person name="Sisk P."/>
            <person name="Sykes S."/>
            <person name="Wortman J."/>
            <person name="Nusbaum C."/>
            <person name="Birren B."/>
        </authorList>
    </citation>
    <scope>NUCLEOTIDE SEQUENCE [LARGE SCALE GENOMIC DNA]</scope>
    <source>
        <strain evidence="3 4">MS-1</strain>
    </source>
</reference>
<dbReference type="AlphaFoldDB" id="A0A0F5JNQ9"/>
<feature type="binding site" evidence="2">
    <location>
        <position position="115"/>
    </location>
    <ligand>
        <name>substrate</name>
    </ligand>
</feature>
<keyword evidence="1 2" id="KW-0413">Isomerase</keyword>
<comment type="catalytic activity">
    <reaction evidence="2">
        <text>5-(methylsulfanyl)-alpha-D-ribose 1-phosphate = 5-(methylsulfanyl)-D-ribulose 1-phosphate</text>
        <dbReference type="Rhea" id="RHEA:19989"/>
        <dbReference type="ChEBI" id="CHEBI:58533"/>
        <dbReference type="ChEBI" id="CHEBI:58548"/>
        <dbReference type="EC" id="5.3.1.23"/>
    </reaction>
</comment>
<keyword evidence="2" id="KW-0028">Amino-acid biosynthesis</keyword>
<dbReference type="NCBIfam" id="NF004326">
    <property type="entry name" value="PRK05720.1"/>
    <property type="match status" value="1"/>
</dbReference>
<keyword evidence="2" id="KW-0486">Methionine biosynthesis</keyword>
<dbReference type="InterPro" id="IPR042529">
    <property type="entry name" value="IF_2B-like_C"/>
</dbReference>
<protein>
    <recommendedName>
        <fullName evidence="2">Methylthioribose-1-phosphate isomerase</fullName>
        <shortName evidence="2">M1Pi</shortName>
        <shortName evidence="2">MTR-1-P isomerase</shortName>
        <ecNumber evidence="2">5.3.1.23</ecNumber>
    </recommendedName>
    <alternativeName>
        <fullName evidence="2">S-methyl-5-thioribose-1-phosphate isomerase</fullName>
    </alternativeName>
</protein>
<dbReference type="InterPro" id="IPR037171">
    <property type="entry name" value="NagB/RpiA_transferase-like"/>
</dbReference>
<comment type="similarity">
    <text evidence="2">Belongs to the EIF-2B alpha/beta/delta subunits family. MtnA subfamily.</text>
</comment>
<dbReference type="InterPro" id="IPR000649">
    <property type="entry name" value="IF-2B-related"/>
</dbReference>
<dbReference type="Gene3D" id="3.40.50.10470">
    <property type="entry name" value="Translation initiation factor eif-2b, domain 2"/>
    <property type="match status" value="1"/>
</dbReference>
<feature type="active site" description="Proton donor" evidence="2">
    <location>
        <position position="263"/>
    </location>
</feature>
<dbReference type="HOGENOM" id="CLU_016218_1_2_10"/>
<dbReference type="InterPro" id="IPR027363">
    <property type="entry name" value="M1Pi_N"/>
</dbReference>
<feature type="binding site" evidence="2">
    <location>
        <position position="222"/>
    </location>
    <ligand>
        <name>substrate</name>
    </ligand>
</feature>
<dbReference type="InterPro" id="IPR011559">
    <property type="entry name" value="Initiation_fac_2B_a/b/d"/>
</dbReference>
<dbReference type="STRING" id="1203610.HMPREF1536_00902"/>
<organism evidence="3 4">
    <name type="scientific">Parabacteroides gordonii MS-1 = DSM 23371</name>
    <dbReference type="NCBI Taxonomy" id="1203610"/>
    <lineage>
        <taxon>Bacteria</taxon>
        <taxon>Pseudomonadati</taxon>
        <taxon>Bacteroidota</taxon>
        <taxon>Bacteroidia</taxon>
        <taxon>Bacteroidales</taxon>
        <taxon>Tannerellaceae</taxon>
        <taxon>Parabacteroides</taxon>
    </lineage>
</organism>
<evidence type="ECO:0000256" key="1">
    <source>
        <dbReference type="ARBA" id="ARBA00023235"/>
    </source>
</evidence>
<feature type="binding site" evidence="2">
    <location>
        <begin position="72"/>
        <end position="74"/>
    </location>
    <ligand>
        <name>substrate</name>
    </ligand>
</feature>
<feature type="binding site" evidence="2">
    <location>
        <begin position="273"/>
        <end position="274"/>
    </location>
    <ligand>
        <name>substrate</name>
    </ligand>
</feature>
<dbReference type="SUPFAM" id="SSF100950">
    <property type="entry name" value="NagB/RpiA/CoA transferase-like"/>
    <property type="match status" value="1"/>
</dbReference>
<dbReference type="EC" id="5.3.1.23" evidence="2"/>
<comment type="function">
    <text evidence="2">Catalyzes the interconversion of methylthioribose-1-phosphate (MTR-1-P) into methylthioribulose-1-phosphate (MTRu-1-P).</text>
</comment>
<comment type="caution">
    <text evidence="3">The sequence shown here is derived from an EMBL/GenBank/DDBJ whole genome shotgun (WGS) entry which is preliminary data.</text>
</comment>